<dbReference type="Gene3D" id="1.20.1250.20">
    <property type="entry name" value="MFS general substrate transporter like domains"/>
    <property type="match status" value="1"/>
</dbReference>
<feature type="transmembrane region" description="Helical" evidence="5">
    <location>
        <begin position="168"/>
        <end position="186"/>
    </location>
</feature>
<dbReference type="PANTHER" id="PTHR23502">
    <property type="entry name" value="MAJOR FACILITATOR SUPERFAMILY"/>
    <property type="match status" value="1"/>
</dbReference>
<dbReference type="PANTHER" id="PTHR23502:SF7">
    <property type="entry name" value="DRUG_PROTON ANTIPORTER YHK8-RELATED"/>
    <property type="match status" value="1"/>
</dbReference>
<dbReference type="GO" id="GO:0022857">
    <property type="term" value="F:transmembrane transporter activity"/>
    <property type="evidence" value="ECO:0007669"/>
    <property type="project" value="InterPro"/>
</dbReference>
<sequence>MGMFLKLFGEVRTDCGGSPIFDIHTAILLAVPSRHTSSSRGRPRDHAPTRRLYKRSFRVQLDFAEIHPPLSSPSWLFWVFGLAQSSTVGHACQAPALPKSELQEHIADADTYLCTLDPDDDPKNLPLWRKWAAVLTISSASLCATCTSSMAAFTETGLVQDLHTSHEVAILSVSLYVIGLGLGPLFVGPLSELYGRNIIYRTSYVLFFALTWPTAFPPNIATYLVFRFITGLCGAAFLSVAGGSVSDLFDNQNVATPMAVYTISPFIGPIVGPLIAGFIVQNTDWRWCYRTLLIWQFVQTCLLFLIVPETYVPVILKRKAQRLRKTDNPKWRAPIEQQSHNLARMILYSIYTPFRLLLLDRMALALDIWSALLLGILYLAFQAFPIIFMDVHGFSVQETGLSFLGIGLGMFISLATQPFWNRLFREAARQNGGHLLPETRLLMGQVGAILAPLGLFIMAFTTYKQVHWIGPIIGSIPFGSGTIYIYTAVFTYLVTAYRPIAASAMAANSAVRSSFAAGFPLFAGQMYHKLGTVGATALLAGLMTVMAPLP</sequence>
<protein>
    <submittedName>
        <fullName evidence="7">Efflux pump FUB11 (Fusaric acid biosynthesis protein 11)</fullName>
    </submittedName>
</protein>
<dbReference type="GO" id="GO:0005886">
    <property type="term" value="C:plasma membrane"/>
    <property type="evidence" value="ECO:0007669"/>
    <property type="project" value="TreeGrafter"/>
</dbReference>
<gene>
    <name evidence="7" type="primary">W7N2B4</name>
</gene>
<dbReference type="CDD" id="cd17323">
    <property type="entry name" value="MFS_Tpo1_MDR_like"/>
    <property type="match status" value="1"/>
</dbReference>
<proteinExistence type="predicted"/>
<reference evidence="7" key="1">
    <citation type="submission" date="2019-10" db="EMBL/GenBank/DDBJ databases">
        <authorList>
            <person name="Nor Muhammad N."/>
        </authorList>
    </citation>
    <scope>NUCLEOTIDE SEQUENCE</scope>
</reference>
<evidence type="ECO:0000256" key="2">
    <source>
        <dbReference type="ARBA" id="ARBA00022692"/>
    </source>
</evidence>
<feature type="domain" description="Major facilitator superfamily (MFS) profile" evidence="6">
    <location>
        <begin position="133"/>
        <end position="550"/>
    </location>
</feature>
<dbReference type="AlphaFoldDB" id="A0A5K1JW57"/>
<evidence type="ECO:0000256" key="1">
    <source>
        <dbReference type="ARBA" id="ARBA00004141"/>
    </source>
</evidence>
<dbReference type="Pfam" id="PF07690">
    <property type="entry name" value="MFS_1"/>
    <property type="match status" value="1"/>
</dbReference>
<feature type="transmembrane region" description="Helical" evidence="5">
    <location>
        <begin position="258"/>
        <end position="280"/>
    </location>
</feature>
<dbReference type="PROSITE" id="PS50850">
    <property type="entry name" value="MFS"/>
    <property type="match status" value="1"/>
</dbReference>
<evidence type="ECO:0000256" key="4">
    <source>
        <dbReference type="ARBA" id="ARBA00023136"/>
    </source>
</evidence>
<feature type="transmembrane region" description="Helical" evidence="5">
    <location>
        <begin position="530"/>
        <end position="549"/>
    </location>
</feature>
<keyword evidence="4 5" id="KW-0472">Membrane</keyword>
<feature type="transmembrane region" description="Helical" evidence="5">
    <location>
        <begin position="400"/>
        <end position="420"/>
    </location>
</feature>
<name>A0A5K1JW57_9APHY</name>
<accession>A0A5K1JW57</accession>
<keyword evidence="3 5" id="KW-1133">Transmembrane helix</keyword>
<feature type="transmembrane region" description="Helical" evidence="5">
    <location>
        <begin position="292"/>
        <end position="316"/>
    </location>
</feature>
<organism evidence="7">
    <name type="scientific">Ganoderma boninense</name>
    <dbReference type="NCBI Taxonomy" id="34458"/>
    <lineage>
        <taxon>Eukaryota</taxon>
        <taxon>Fungi</taxon>
        <taxon>Dikarya</taxon>
        <taxon>Basidiomycota</taxon>
        <taxon>Agaricomycotina</taxon>
        <taxon>Agaricomycetes</taxon>
        <taxon>Polyporales</taxon>
        <taxon>Polyporaceae</taxon>
        <taxon>Ganoderma</taxon>
    </lineage>
</organism>
<evidence type="ECO:0000259" key="6">
    <source>
        <dbReference type="PROSITE" id="PS50850"/>
    </source>
</evidence>
<evidence type="ECO:0000256" key="5">
    <source>
        <dbReference type="SAM" id="Phobius"/>
    </source>
</evidence>
<evidence type="ECO:0000313" key="7">
    <source>
        <dbReference type="EMBL" id="VWO96553.1"/>
    </source>
</evidence>
<dbReference type="InterPro" id="IPR011701">
    <property type="entry name" value="MFS"/>
</dbReference>
<feature type="transmembrane region" description="Helical" evidence="5">
    <location>
        <begin position="131"/>
        <end position="153"/>
    </location>
</feature>
<dbReference type="InterPro" id="IPR020846">
    <property type="entry name" value="MFS_dom"/>
</dbReference>
<keyword evidence="2 5" id="KW-0812">Transmembrane</keyword>
<dbReference type="InterPro" id="IPR036259">
    <property type="entry name" value="MFS_trans_sf"/>
</dbReference>
<feature type="transmembrane region" description="Helical" evidence="5">
    <location>
        <begin position="472"/>
        <end position="495"/>
    </location>
</feature>
<dbReference type="SUPFAM" id="SSF103473">
    <property type="entry name" value="MFS general substrate transporter"/>
    <property type="match status" value="1"/>
</dbReference>
<feature type="transmembrane region" description="Helical" evidence="5">
    <location>
        <begin position="198"/>
        <end position="215"/>
    </location>
</feature>
<feature type="transmembrane region" description="Helical" evidence="5">
    <location>
        <begin position="441"/>
        <end position="460"/>
    </location>
</feature>
<comment type="subcellular location">
    <subcellularLocation>
        <location evidence="1">Membrane</location>
        <topology evidence="1">Multi-pass membrane protein</topology>
    </subcellularLocation>
</comment>
<evidence type="ECO:0000256" key="3">
    <source>
        <dbReference type="ARBA" id="ARBA00022989"/>
    </source>
</evidence>
<feature type="transmembrane region" description="Helical" evidence="5">
    <location>
        <begin position="221"/>
        <end position="246"/>
    </location>
</feature>
<dbReference type="FunFam" id="1.20.1250.20:FF:000082">
    <property type="entry name" value="MFS multidrug transporter, putative"/>
    <property type="match status" value="1"/>
</dbReference>
<feature type="transmembrane region" description="Helical" evidence="5">
    <location>
        <begin position="364"/>
        <end position="388"/>
    </location>
</feature>
<dbReference type="EMBL" id="LR725728">
    <property type="protein sequence ID" value="VWO96553.1"/>
    <property type="molecule type" value="Genomic_DNA"/>
</dbReference>